<reference evidence="2 3" key="1">
    <citation type="submission" date="2024-01" db="EMBL/GenBank/DDBJ databases">
        <title>A draft genome for a cacao thread blight-causing isolate of Paramarasmius palmivorus.</title>
        <authorList>
            <person name="Baruah I.K."/>
            <person name="Bukari Y."/>
            <person name="Amoako-Attah I."/>
            <person name="Meinhardt L.W."/>
            <person name="Bailey B.A."/>
            <person name="Cohen S.P."/>
        </authorList>
    </citation>
    <scope>NUCLEOTIDE SEQUENCE [LARGE SCALE GENOMIC DNA]</scope>
    <source>
        <strain evidence="2 3">GH-12</strain>
    </source>
</reference>
<dbReference type="EMBL" id="JAYKXP010000003">
    <property type="protein sequence ID" value="KAK7060533.1"/>
    <property type="molecule type" value="Genomic_DNA"/>
</dbReference>
<name>A0AAW0E5F9_9AGAR</name>
<feature type="compositionally biased region" description="Basic and acidic residues" evidence="1">
    <location>
        <begin position="128"/>
        <end position="140"/>
    </location>
</feature>
<dbReference type="AlphaFoldDB" id="A0AAW0E5F9"/>
<keyword evidence="3" id="KW-1185">Reference proteome</keyword>
<dbReference type="Proteomes" id="UP001383192">
    <property type="component" value="Unassembled WGS sequence"/>
</dbReference>
<gene>
    <name evidence="2" type="ORF">VNI00_001299</name>
</gene>
<evidence type="ECO:0000256" key="1">
    <source>
        <dbReference type="SAM" id="MobiDB-lite"/>
    </source>
</evidence>
<proteinExistence type="predicted"/>
<feature type="compositionally biased region" description="Acidic residues" evidence="1">
    <location>
        <begin position="113"/>
        <end position="127"/>
    </location>
</feature>
<accession>A0AAW0E5F9</accession>
<evidence type="ECO:0000313" key="3">
    <source>
        <dbReference type="Proteomes" id="UP001383192"/>
    </source>
</evidence>
<evidence type="ECO:0000313" key="2">
    <source>
        <dbReference type="EMBL" id="KAK7060533.1"/>
    </source>
</evidence>
<organism evidence="2 3">
    <name type="scientific">Paramarasmius palmivorus</name>
    <dbReference type="NCBI Taxonomy" id="297713"/>
    <lineage>
        <taxon>Eukaryota</taxon>
        <taxon>Fungi</taxon>
        <taxon>Dikarya</taxon>
        <taxon>Basidiomycota</taxon>
        <taxon>Agaricomycotina</taxon>
        <taxon>Agaricomycetes</taxon>
        <taxon>Agaricomycetidae</taxon>
        <taxon>Agaricales</taxon>
        <taxon>Marasmiineae</taxon>
        <taxon>Marasmiaceae</taxon>
        <taxon>Paramarasmius</taxon>
    </lineage>
</organism>
<protein>
    <submittedName>
        <fullName evidence="2">Uncharacterized protein</fullName>
    </submittedName>
</protein>
<feature type="compositionally biased region" description="Polar residues" evidence="1">
    <location>
        <begin position="141"/>
        <end position="151"/>
    </location>
</feature>
<feature type="region of interest" description="Disordered" evidence="1">
    <location>
        <begin position="113"/>
        <end position="161"/>
    </location>
</feature>
<comment type="caution">
    <text evidence="2">The sequence shown here is derived from an EMBL/GenBank/DDBJ whole genome shotgun (WGS) entry which is preliminary data.</text>
</comment>
<sequence>MGGKINLYYKSYSKYVPVKHEECDEIDFGSVPLSTSDTEVDQRAKLVSVEEQRLMVQQGRCRLARGEKIDDETVQLIRMYDEDERRSQQAWESFCRWWEELQARREARRIEQLELEEGEVDGSDDGGDDGRETLSEKSEGSETLQSETAHNGSAHDVDCST</sequence>